<evidence type="ECO:0000313" key="7">
    <source>
        <dbReference type="Proteomes" id="UP000006327"/>
    </source>
</evidence>
<dbReference type="InterPro" id="IPR029052">
    <property type="entry name" value="Metallo-depent_PP-like"/>
</dbReference>
<dbReference type="RefSeq" id="WP_007619452.1">
    <property type="nucleotide sequence ID" value="NZ_BAEO01000027.1"/>
</dbReference>
<evidence type="ECO:0000256" key="1">
    <source>
        <dbReference type="ARBA" id="ARBA00022723"/>
    </source>
</evidence>
<keyword evidence="2" id="KW-0378">Hydrolase</keyword>
<keyword evidence="1" id="KW-0479">Metal-binding</keyword>
<dbReference type="EMBL" id="BAEO01000027">
    <property type="protein sequence ID" value="GAC19053.1"/>
    <property type="molecule type" value="Genomic_DNA"/>
</dbReference>
<keyword evidence="3" id="KW-0408">Iron</keyword>
<dbReference type="Pfam" id="PF00149">
    <property type="entry name" value="Metallophos"/>
    <property type="match status" value="1"/>
</dbReference>
<dbReference type="InterPro" id="IPR050884">
    <property type="entry name" value="CNP_phosphodiesterase-III"/>
</dbReference>
<gene>
    <name evidence="6" type="primary">icc</name>
    <name evidence="6" type="ORF">GARC_2086</name>
</gene>
<sequence length="248" mass="28250">MKVIQISDCHLFADNHKVGYNNINSFRSLEAILDEIKVHRPDVLLVTGDISGDGTGKSYQHFSHLIEAAKIDCQVGIIPGNHDNQTQLAAHVLKEYLWLHNPQLELPNHWHIHLLDTQFQDTIGQISEHSLTTLAEYVNLHPKAFHLLATHHHPISCGGWMDKHEWTNRQNFNAVVAQYPAIKGVVYGHIHMAIEQQIKQCLYMSCPSSSWQFANQENFATTDLKPGYRVINLLENGQITTSIQRLKE</sequence>
<dbReference type="STRING" id="493475.GARC_2086"/>
<accession>K6YQY0</accession>
<evidence type="ECO:0000256" key="2">
    <source>
        <dbReference type="ARBA" id="ARBA00022801"/>
    </source>
</evidence>
<dbReference type="SUPFAM" id="SSF56300">
    <property type="entry name" value="Metallo-dependent phosphatases"/>
    <property type="match status" value="1"/>
</dbReference>
<organism evidence="6 7">
    <name type="scientific">Paraglaciecola arctica BSs20135</name>
    <dbReference type="NCBI Taxonomy" id="493475"/>
    <lineage>
        <taxon>Bacteria</taxon>
        <taxon>Pseudomonadati</taxon>
        <taxon>Pseudomonadota</taxon>
        <taxon>Gammaproteobacteria</taxon>
        <taxon>Alteromonadales</taxon>
        <taxon>Alteromonadaceae</taxon>
        <taxon>Paraglaciecola</taxon>
    </lineage>
</organism>
<dbReference type="PANTHER" id="PTHR42988:SF2">
    <property type="entry name" value="CYCLIC NUCLEOTIDE PHOSPHODIESTERASE CBUA0032-RELATED"/>
    <property type="match status" value="1"/>
</dbReference>
<dbReference type="GO" id="GO:0016787">
    <property type="term" value="F:hydrolase activity"/>
    <property type="evidence" value="ECO:0007669"/>
    <property type="project" value="UniProtKB-KW"/>
</dbReference>
<dbReference type="PANTHER" id="PTHR42988">
    <property type="entry name" value="PHOSPHOHYDROLASE"/>
    <property type="match status" value="1"/>
</dbReference>
<comment type="similarity">
    <text evidence="4">Belongs to the cyclic nucleotide phosphodiesterase class-III family.</text>
</comment>
<dbReference type="OrthoDB" id="9784378at2"/>
<keyword evidence="7" id="KW-1185">Reference proteome</keyword>
<reference evidence="6 7" key="1">
    <citation type="journal article" date="2017" name="Antonie Van Leeuwenhoek">
        <title>Rhizobium rhizosphaerae sp. nov., a novel species isolated from rice rhizosphere.</title>
        <authorList>
            <person name="Zhao J.J."/>
            <person name="Zhang J."/>
            <person name="Zhang R.J."/>
            <person name="Zhang C.W."/>
            <person name="Yin H.Q."/>
            <person name="Zhang X.X."/>
        </authorList>
    </citation>
    <scope>NUCLEOTIDE SEQUENCE [LARGE SCALE GENOMIC DNA]</scope>
    <source>
        <strain evidence="6 7">BSs20135</strain>
    </source>
</reference>
<comment type="caution">
    <text evidence="6">The sequence shown here is derived from an EMBL/GenBank/DDBJ whole genome shotgun (WGS) entry which is preliminary data.</text>
</comment>
<protein>
    <submittedName>
        <fullName evidence="6">Icc protein</fullName>
    </submittedName>
</protein>
<evidence type="ECO:0000313" key="6">
    <source>
        <dbReference type="EMBL" id="GAC19053.1"/>
    </source>
</evidence>
<proteinExistence type="inferred from homology"/>
<dbReference type="AlphaFoldDB" id="K6YQY0"/>
<dbReference type="InterPro" id="IPR004843">
    <property type="entry name" value="Calcineurin-like_PHP"/>
</dbReference>
<evidence type="ECO:0000259" key="5">
    <source>
        <dbReference type="Pfam" id="PF00149"/>
    </source>
</evidence>
<dbReference type="Gene3D" id="3.60.21.10">
    <property type="match status" value="1"/>
</dbReference>
<name>K6YQY0_9ALTE</name>
<evidence type="ECO:0000256" key="3">
    <source>
        <dbReference type="ARBA" id="ARBA00023004"/>
    </source>
</evidence>
<dbReference type="Proteomes" id="UP000006327">
    <property type="component" value="Unassembled WGS sequence"/>
</dbReference>
<dbReference type="eggNOG" id="COG1409">
    <property type="taxonomic scope" value="Bacteria"/>
</dbReference>
<evidence type="ECO:0000256" key="4">
    <source>
        <dbReference type="ARBA" id="ARBA00025742"/>
    </source>
</evidence>
<feature type="domain" description="Calcineurin-like phosphoesterase" evidence="5">
    <location>
        <begin position="1"/>
        <end position="192"/>
    </location>
</feature>
<dbReference type="GO" id="GO:0046872">
    <property type="term" value="F:metal ion binding"/>
    <property type="evidence" value="ECO:0007669"/>
    <property type="project" value="UniProtKB-KW"/>
</dbReference>